<organism evidence="1">
    <name type="scientific">Ananas comosus var. bracteatus</name>
    <name type="common">red pineapple</name>
    <dbReference type="NCBI Taxonomy" id="296719"/>
    <lineage>
        <taxon>Eukaryota</taxon>
        <taxon>Viridiplantae</taxon>
        <taxon>Streptophyta</taxon>
        <taxon>Embryophyta</taxon>
        <taxon>Tracheophyta</taxon>
        <taxon>Spermatophyta</taxon>
        <taxon>Magnoliopsida</taxon>
        <taxon>Liliopsida</taxon>
        <taxon>Poales</taxon>
        <taxon>Bromeliaceae</taxon>
        <taxon>Bromelioideae</taxon>
        <taxon>Ananas</taxon>
    </lineage>
</organism>
<dbReference type="AlphaFoldDB" id="A0A6V7PL96"/>
<dbReference type="CDD" id="cd00303">
    <property type="entry name" value="retropepsin_like"/>
    <property type="match status" value="1"/>
</dbReference>
<dbReference type="EMBL" id="LR862149">
    <property type="protein sequence ID" value="CAD1831609.1"/>
    <property type="molecule type" value="Genomic_DNA"/>
</dbReference>
<gene>
    <name evidence="1" type="ORF">CB5_LOCUS14820</name>
</gene>
<dbReference type="PANTHER" id="PTHR33240">
    <property type="entry name" value="OS08G0508500 PROTEIN"/>
    <property type="match status" value="1"/>
</dbReference>
<name>A0A6V7PL96_ANACO</name>
<protein>
    <submittedName>
        <fullName evidence="1">Uncharacterized protein</fullName>
    </submittedName>
</protein>
<sequence length="168" mass="18721">MIDGWAMVNVMPISFFKKLGKSEDDLKPTDTTMIDFTGSGQLARGELTTELIVGSKTLRTAFFVVDASSCYNLLLGCDWIHTNECVPSTLHEKLFQWIEDRVEEVMAEGKPQMLDVNVGNVGHINWTDTDSDQILFVQVIEGGVQLVLLKEADAGLVEMNVQSQQLRL</sequence>
<proteinExistence type="predicted"/>
<evidence type="ECO:0000313" key="1">
    <source>
        <dbReference type="EMBL" id="CAD1831609.1"/>
    </source>
</evidence>
<reference evidence="1" key="1">
    <citation type="submission" date="2020-07" db="EMBL/GenBank/DDBJ databases">
        <authorList>
            <person name="Lin J."/>
        </authorList>
    </citation>
    <scope>NUCLEOTIDE SEQUENCE</scope>
</reference>
<dbReference type="PANTHER" id="PTHR33240:SF15">
    <property type="entry name" value="GAG-PRO-LIKE PROTEIN"/>
    <property type="match status" value="1"/>
</dbReference>
<accession>A0A6V7PL96</accession>
<dbReference type="Gene3D" id="2.40.70.10">
    <property type="entry name" value="Acid Proteases"/>
    <property type="match status" value="1"/>
</dbReference>
<dbReference type="InterPro" id="IPR021109">
    <property type="entry name" value="Peptidase_aspartic_dom_sf"/>
</dbReference>